<dbReference type="Gene3D" id="1.10.150.50">
    <property type="entry name" value="Transcription Factor, Ets-1"/>
    <property type="match status" value="1"/>
</dbReference>
<dbReference type="InterPro" id="IPR001660">
    <property type="entry name" value="SAM"/>
</dbReference>
<comment type="subcellular location">
    <subcellularLocation>
        <location evidence="1">Nucleus</location>
    </subcellularLocation>
</comment>
<dbReference type="GO" id="GO:0008270">
    <property type="term" value="F:zinc ion binding"/>
    <property type="evidence" value="ECO:0007669"/>
    <property type="project" value="UniProtKB-KW"/>
</dbReference>
<dbReference type="OrthoDB" id="2390104at2759"/>
<evidence type="ECO:0000256" key="8">
    <source>
        <dbReference type="SAM" id="MobiDB-lite"/>
    </source>
</evidence>
<evidence type="ECO:0000259" key="10">
    <source>
        <dbReference type="PROSITE" id="PS51024"/>
    </source>
</evidence>
<evidence type="ECO:0000259" key="9">
    <source>
        <dbReference type="PROSITE" id="PS50105"/>
    </source>
</evidence>
<dbReference type="GO" id="GO:0003677">
    <property type="term" value="F:DNA binding"/>
    <property type="evidence" value="ECO:0007669"/>
    <property type="project" value="UniProtKB-KW"/>
</dbReference>
<feature type="region of interest" description="Disordered" evidence="8">
    <location>
        <begin position="421"/>
        <end position="464"/>
    </location>
</feature>
<protein>
    <recommendedName>
        <fullName evidence="13">Polyhomeotic-proximal chromatin protein-like</fullName>
    </recommendedName>
</protein>
<feature type="domain" description="FCS-type" evidence="10">
    <location>
        <begin position="912"/>
        <end position="946"/>
    </location>
</feature>
<dbReference type="Pfam" id="PF21319">
    <property type="entry name" value="zf-FCS_1"/>
    <property type="match status" value="1"/>
</dbReference>
<dbReference type="GO" id="GO:0003682">
    <property type="term" value="F:chromatin binding"/>
    <property type="evidence" value="ECO:0007669"/>
    <property type="project" value="TreeGrafter"/>
</dbReference>
<feature type="compositionally biased region" description="Low complexity" evidence="8">
    <location>
        <begin position="11"/>
        <end position="28"/>
    </location>
</feature>
<feature type="region of interest" description="Disordered" evidence="8">
    <location>
        <begin position="888"/>
        <end position="918"/>
    </location>
</feature>
<feature type="region of interest" description="Disordered" evidence="8">
    <location>
        <begin position="722"/>
        <end position="835"/>
    </location>
</feature>
<dbReference type="InterPro" id="IPR038603">
    <property type="entry name" value="Znf_FCS_sf"/>
</dbReference>
<dbReference type="GO" id="GO:0045892">
    <property type="term" value="P:negative regulation of DNA-templated transcription"/>
    <property type="evidence" value="ECO:0007669"/>
    <property type="project" value="TreeGrafter"/>
</dbReference>
<dbReference type="InterPro" id="IPR012313">
    <property type="entry name" value="Znf_FCS"/>
</dbReference>
<proteinExistence type="predicted"/>
<feature type="compositionally biased region" description="Polar residues" evidence="8">
    <location>
        <begin position="824"/>
        <end position="835"/>
    </location>
</feature>
<reference evidence="11" key="1">
    <citation type="submission" date="2022-03" db="EMBL/GenBank/DDBJ databases">
        <authorList>
            <person name="Sayadi A."/>
        </authorList>
    </citation>
    <scope>NUCLEOTIDE SEQUENCE</scope>
</reference>
<evidence type="ECO:0000256" key="1">
    <source>
        <dbReference type="ARBA" id="ARBA00004123"/>
    </source>
</evidence>
<keyword evidence="6" id="KW-0539">Nucleus</keyword>
<keyword evidence="3 7" id="KW-0863">Zinc-finger</keyword>
<dbReference type="AlphaFoldDB" id="A0A9P0LY17"/>
<evidence type="ECO:0000256" key="3">
    <source>
        <dbReference type="ARBA" id="ARBA00022771"/>
    </source>
</evidence>
<dbReference type="EMBL" id="CAKOFQ010007480">
    <property type="protein sequence ID" value="CAH2002085.1"/>
    <property type="molecule type" value="Genomic_DNA"/>
</dbReference>
<keyword evidence="4" id="KW-0862">Zinc</keyword>
<dbReference type="PANTHER" id="PTHR12247">
    <property type="entry name" value="POLYCOMB GROUP PROTEIN"/>
    <property type="match status" value="1"/>
</dbReference>
<dbReference type="InterPro" id="IPR050548">
    <property type="entry name" value="PcG_chromatin_remod_factors"/>
</dbReference>
<feature type="compositionally biased region" description="Basic and acidic residues" evidence="8">
    <location>
        <begin position="950"/>
        <end position="962"/>
    </location>
</feature>
<evidence type="ECO:0000256" key="6">
    <source>
        <dbReference type="ARBA" id="ARBA00023242"/>
    </source>
</evidence>
<keyword evidence="2" id="KW-0479">Metal-binding</keyword>
<dbReference type="Gene3D" id="3.30.60.160">
    <property type="match status" value="1"/>
</dbReference>
<evidence type="ECO:0000256" key="7">
    <source>
        <dbReference type="PROSITE-ProRule" id="PRU00367"/>
    </source>
</evidence>
<evidence type="ECO:0008006" key="13">
    <source>
        <dbReference type="Google" id="ProtNLM"/>
    </source>
</evidence>
<feature type="domain" description="SAM" evidence="9">
    <location>
        <begin position="995"/>
        <end position="1060"/>
    </location>
</feature>
<gene>
    <name evidence="11" type="ORF">ACAOBT_LOCUS26590</name>
</gene>
<feature type="region of interest" description="Disordered" evidence="8">
    <location>
        <begin position="1"/>
        <end position="28"/>
    </location>
</feature>
<comment type="caution">
    <text evidence="11">The sequence shown here is derived from an EMBL/GenBank/DDBJ whole genome shotgun (WGS) entry which is preliminary data.</text>
</comment>
<evidence type="ECO:0000256" key="5">
    <source>
        <dbReference type="ARBA" id="ARBA00023125"/>
    </source>
</evidence>
<feature type="compositionally biased region" description="Polar residues" evidence="8">
    <location>
        <begin position="488"/>
        <end position="497"/>
    </location>
</feature>
<feature type="compositionally biased region" description="Polar residues" evidence="8">
    <location>
        <begin position="421"/>
        <end position="433"/>
    </location>
</feature>
<organism evidence="11 12">
    <name type="scientific">Acanthoscelides obtectus</name>
    <name type="common">Bean weevil</name>
    <name type="synonym">Bruchus obtectus</name>
    <dbReference type="NCBI Taxonomy" id="200917"/>
    <lineage>
        <taxon>Eukaryota</taxon>
        <taxon>Metazoa</taxon>
        <taxon>Ecdysozoa</taxon>
        <taxon>Arthropoda</taxon>
        <taxon>Hexapoda</taxon>
        <taxon>Insecta</taxon>
        <taxon>Pterygota</taxon>
        <taxon>Neoptera</taxon>
        <taxon>Endopterygota</taxon>
        <taxon>Coleoptera</taxon>
        <taxon>Polyphaga</taxon>
        <taxon>Cucujiformia</taxon>
        <taxon>Chrysomeloidea</taxon>
        <taxon>Chrysomelidae</taxon>
        <taxon>Bruchinae</taxon>
        <taxon>Bruchini</taxon>
        <taxon>Acanthoscelides</taxon>
    </lineage>
</organism>
<feature type="compositionally biased region" description="Polar residues" evidence="8">
    <location>
        <begin position="778"/>
        <end position="811"/>
    </location>
</feature>
<dbReference type="InterPro" id="IPR013761">
    <property type="entry name" value="SAM/pointed_sf"/>
</dbReference>
<keyword evidence="12" id="KW-1185">Reference proteome</keyword>
<dbReference type="PANTHER" id="PTHR12247:SF138">
    <property type="entry name" value="POLYHOMEOTIC DISTAL, ISOFORM A-RELATED"/>
    <property type="match status" value="1"/>
</dbReference>
<evidence type="ECO:0000256" key="4">
    <source>
        <dbReference type="ARBA" id="ARBA00022833"/>
    </source>
</evidence>
<evidence type="ECO:0000313" key="11">
    <source>
        <dbReference type="EMBL" id="CAH2002085.1"/>
    </source>
</evidence>
<dbReference type="SUPFAM" id="SSF47769">
    <property type="entry name" value="SAM/Pointed domain"/>
    <property type="match status" value="1"/>
</dbReference>
<dbReference type="SMART" id="SM00454">
    <property type="entry name" value="SAM"/>
    <property type="match status" value="1"/>
</dbReference>
<dbReference type="PROSITE" id="PS51024">
    <property type="entry name" value="ZF_FCS"/>
    <property type="match status" value="1"/>
</dbReference>
<feature type="compositionally biased region" description="Low complexity" evidence="8">
    <location>
        <begin position="743"/>
        <end position="760"/>
    </location>
</feature>
<keyword evidence="5" id="KW-0238">DNA-binding</keyword>
<sequence length="1067" mass="116123">MSGNMADIKQDQQQMDANAQAQAQAQAQAAAQQQQIQQQVQQAMQQQQQQQAQQQQQQQQQTLVQAQSPHMQQVTVGSAGQCVTTSMAPQQQQTQQQQQQQHAVTMHQQQQQQQAQQSQQQVQVLQTQAAQVLQTAGSAAGATITTMSPLQQSQAQQHQQQLGADWSHGRAVQVIQQPIQNPTYLQQLYQGAQGQLLMPGNISNIALHPSINPSQIQVIAKPFQGNQLAPHMLTTAQGKQVLQGSQAATFPGYTTIPTIPTTQNQQTLVFSQLGVISSQPNILPNHSQGNAQVAQQKPQEMHKPGGQPMQFAAPWQFANGLQQVWTTNGLQSQALQLAPNPIFIRGTQADGTPGPGMFIQQNPQTATIQTQQNQAIAAAQGTVQQITKPRPPNENIQPKQQATRPLNILPSNAANIRPASSVSTQTIGAQTPASMGGKPGTKIRTKAPQIRTSPAPKADAANQTQIKPYTNLQHHIVGNKMLVMNSNGMTATMTPGSPMTAEKAQQLANQNKQQQQNQQQQVVLQQQQQQQQAQQQAQQQQQIQQQTQQTMQQQYQLQQQGQQQQQHIQPKPMMIQTIPAIQSQQIQMAGDRPVMPVVSMSTQQVNPQQVQQMQQQNLNIQQGMQLPGNLAVTQQPMQMNMQQLQQLQQMAAPGTIIGQIQSAPAAAQPTATTQPATQAVQPQVTPTSQIQPIQQQQQQPNTVAVAAQQVQPLPATIPTVTTTKEDQPATPAQPESADHSTASQSTNQGQTQHQQSQPITMGVPPNTHQMDNKDAAGQGQTPTPEASTTVPESKEASQSTDQKQPMVNSVEPSVVQPAPIPGTVPSQPTTNTQENGLPAAVTAEEVKERCPPKAMVKPQVLTHVIEDFVIQESSEPFPVTRNCLLGDIKSAQSSNDKETDEPPRKKRASSPTSGKGDMAKCEACGVVDLKAKFKKNKRFCSIACSKSGKYKDDKKKWDKNESMEVDTESGTSGAESSLSPTTGDDDTPKVDPMKWSVQEVFTFIKNLGEGCSDYAEDFLIQEIDGQALMLLKEDHLMTAMAMKLGPALKIVAKIDDMRVNKDPPKQS</sequence>
<feature type="region of interest" description="Disordered" evidence="8">
    <location>
        <begin position="666"/>
        <end position="696"/>
    </location>
</feature>
<dbReference type="PROSITE" id="PS50105">
    <property type="entry name" value="SAM_DOMAIN"/>
    <property type="match status" value="1"/>
</dbReference>
<dbReference type="GO" id="GO:0035102">
    <property type="term" value="C:PRC1 complex"/>
    <property type="evidence" value="ECO:0007669"/>
    <property type="project" value="TreeGrafter"/>
</dbReference>
<dbReference type="GO" id="GO:0042393">
    <property type="term" value="F:histone binding"/>
    <property type="evidence" value="ECO:0007669"/>
    <property type="project" value="TreeGrafter"/>
</dbReference>
<name>A0A9P0LY17_ACAOB</name>
<evidence type="ECO:0000313" key="12">
    <source>
        <dbReference type="Proteomes" id="UP001152888"/>
    </source>
</evidence>
<dbReference type="Proteomes" id="UP001152888">
    <property type="component" value="Unassembled WGS sequence"/>
</dbReference>
<feature type="region of interest" description="Disordered" evidence="8">
    <location>
        <begin position="950"/>
        <end position="990"/>
    </location>
</feature>
<dbReference type="CDD" id="cd09577">
    <property type="entry name" value="SAM_Ph1_2_3"/>
    <property type="match status" value="1"/>
</dbReference>
<feature type="region of interest" description="Disordered" evidence="8">
    <location>
        <begin position="488"/>
        <end position="512"/>
    </location>
</feature>
<dbReference type="Pfam" id="PF00536">
    <property type="entry name" value="SAM_1"/>
    <property type="match status" value="1"/>
</dbReference>
<evidence type="ECO:0000256" key="2">
    <source>
        <dbReference type="ARBA" id="ARBA00022723"/>
    </source>
</evidence>
<feature type="compositionally biased region" description="Polar residues" evidence="8">
    <location>
        <begin position="968"/>
        <end position="982"/>
    </location>
</feature>
<accession>A0A9P0LY17</accession>